<dbReference type="PROSITE" id="PS50110">
    <property type="entry name" value="RESPONSE_REGULATORY"/>
    <property type="match status" value="1"/>
</dbReference>
<dbReference type="CDD" id="cd00077">
    <property type="entry name" value="HDc"/>
    <property type="match status" value="1"/>
</dbReference>
<organism evidence="5 6">
    <name type="scientific">Candidatus Desantisbacteria bacterium CG23_combo_of_CG06-09_8_20_14_all_40_23</name>
    <dbReference type="NCBI Taxonomy" id="1974550"/>
    <lineage>
        <taxon>Bacteria</taxon>
        <taxon>Candidatus Desantisiibacteriota</taxon>
    </lineage>
</organism>
<dbReference type="InterPro" id="IPR043128">
    <property type="entry name" value="Rev_trsase/Diguanyl_cyclase"/>
</dbReference>
<dbReference type="PANTHER" id="PTHR45228:SF4">
    <property type="entry name" value="LIPOPROTEIN"/>
    <property type="match status" value="1"/>
</dbReference>
<dbReference type="InterPro" id="IPR001789">
    <property type="entry name" value="Sig_transdc_resp-reg_receiver"/>
</dbReference>
<feature type="domain" description="Response regulatory" evidence="2">
    <location>
        <begin position="236"/>
        <end position="351"/>
    </location>
</feature>
<feature type="domain" description="HD-GYP" evidence="4">
    <location>
        <begin position="31"/>
        <end position="226"/>
    </location>
</feature>
<dbReference type="Gene3D" id="3.40.50.2300">
    <property type="match status" value="1"/>
</dbReference>
<dbReference type="NCBIfam" id="TIGR00254">
    <property type="entry name" value="GGDEF"/>
    <property type="match status" value="1"/>
</dbReference>
<dbReference type="AlphaFoldDB" id="A0A2H0A1I4"/>
<proteinExistence type="predicted"/>
<dbReference type="SUPFAM" id="SSF109604">
    <property type="entry name" value="HD-domain/PDEase-like"/>
    <property type="match status" value="1"/>
</dbReference>
<protein>
    <recommendedName>
        <fullName evidence="7">Diguanylate cyclase</fullName>
    </recommendedName>
</protein>
<dbReference type="InterPro" id="IPR011006">
    <property type="entry name" value="CheY-like_superfamily"/>
</dbReference>
<dbReference type="PANTHER" id="PTHR45228">
    <property type="entry name" value="CYCLIC DI-GMP PHOSPHODIESTERASE TM_0186-RELATED"/>
    <property type="match status" value="1"/>
</dbReference>
<dbReference type="SMART" id="SM00267">
    <property type="entry name" value="GGDEF"/>
    <property type="match status" value="1"/>
</dbReference>
<dbReference type="InterPro" id="IPR052020">
    <property type="entry name" value="Cyclic_di-GMP/3'3'-cGAMP_PDE"/>
</dbReference>
<gene>
    <name evidence="5" type="ORF">COX18_10630</name>
</gene>
<dbReference type="InterPro" id="IPR037522">
    <property type="entry name" value="HD_GYP_dom"/>
</dbReference>
<evidence type="ECO:0000313" key="6">
    <source>
        <dbReference type="Proteomes" id="UP000231067"/>
    </source>
</evidence>
<dbReference type="PROSITE" id="PS51832">
    <property type="entry name" value="HD_GYP"/>
    <property type="match status" value="1"/>
</dbReference>
<accession>A0A2H0A1I4</accession>
<evidence type="ECO:0000313" key="5">
    <source>
        <dbReference type="EMBL" id="PIP39276.1"/>
    </source>
</evidence>
<dbReference type="Pfam" id="PF00990">
    <property type="entry name" value="GGDEF"/>
    <property type="match status" value="1"/>
</dbReference>
<reference evidence="5 6" key="1">
    <citation type="submission" date="2017-09" db="EMBL/GenBank/DDBJ databases">
        <title>Depth-based differentiation of microbial function through sediment-hosted aquifers and enrichment of novel symbionts in the deep terrestrial subsurface.</title>
        <authorList>
            <person name="Probst A.J."/>
            <person name="Ladd B."/>
            <person name="Jarett J.K."/>
            <person name="Geller-Mcgrath D.E."/>
            <person name="Sieber C.M."/>
            <person name="Emerson J.B."/>
            <person name="Anantharaman K."/>
            <person name="Thomas B.C."/>
            <person name="Malmstrom R."/>
            <person name="Stieglmeier M."/>
            <person name="Klingl A."/>
            <person name="Woyke T."/>
            <person name="Ryan C.M."/>
            <person name="Banfield J.F."/>
        </authorList>
    </citation>
    <scope>NUCLEOTIDE SEQUENCE [LARGE SCALE GENOMIC DNA]</scope>
    <source>
        <strain evidence="5">CG23_combo_of_CG06-09_8_20_14_all_40_23</strain>
    </source>
</reference>
<dbReference type="InterPro" id="IPR003607">
    <property type="entry name" value="HD/PDEase_dom"/>
</dbReference>
<dbReference type="SMART" id="SM00448">
    <property type="entry name" value="REC"/>
    <property type="match status" value="1"/>
</dbReference>
<dbReference type="CDD" id="cd01949">
    <property type="entry name" value="GGDEF"/>
    <property type="match status" value="1"/>
</dbReference>
<evidence type="ECO:0000259" key="3">
    <source>
        <dbReference type="PROSITE" id="PS50887"/>
    </source>
</evidence>
<dbReference type="SUPFAM" id="SSF52172">
    <property type="entry name" value="CheY-like"/>
    <property type="match status" value="1"/>
</dbReference>
<evidence type="ECO:0000256" key="1">
    <source>
        <dbReference type="PROSITE-ProRule" id="PRU00169"/>
    </source>
</evidence>
<dbReference type="Pfam" id="PF13487">
    <property type="entry name" value="HD_5"/>
    <property type="match status" value="1"/>
</dbReference>
<name>A0A2H0A1I4_9BACT</name>
<dbReference type="Gene3D" id="3.30.70.270">
    <property type="match status" value="1"/>
</dbReference>
<evidence type="ECO:0008006" key="7">
    <source>
        <dbReference type="Google" id="ProtNLM"/>
    </source>
</evidence>
<keyword evidence="1" id="KW-0597">Phosphoprotein</keyword>
<dbReference type="Pfam" id="PF00072">
    <property type="entry name" value="Response_reg"/>
    <property type="match status" value="1"/>
</dbReference>
<dbReference type="InterPro" id="IPR029787">
    <property type="entry name" value="Nucleotide_cyclase"/>
</dbReference>
<dbReference type="Proteomes" id="UP000231067">
    <property type="component" value="Unassembled WGS sequence"/>
</dbReference>
<comment type="caution">
    <text evidence="5">The sequence shown here is derived from an EMBL/GenBank/DDBJ whole genome shotgun (WGS) entry which is preliminary data.</text>
</comment>
<dbReference type="SUPFAM" id="SSF55073">
    <property type="entry name" value="Nucleotide cyclase"/>
    <property type="match status" value="1"/>
</dbReference>
<dbReference type="PROSITE" id="PS50887">
    <property type="entry name" value="GGDEF"/>
    <property type="match status" value="1"/>
</dbReference>
<dbReference type="SMART" id="SM00471">
    <property type="entry name" value="HDc"/>
    <property type="match status" value="1"/>
</dbReference>
<dbReference type="InterPro" id="IPR000160">
    <property type="entry name" value="GGDEF_dom"/>
</dbReference>
<feature type="modified residue" description="4-aspartylphosphate" evidence="1">
    <location>
        <position position="285"/>
    </location>
</feature>
<dbReference type="EMBL" id="PCSH01000183">
    <property type="protein sequence ID" value="PIP39276.1"/>
    <property type="molecule type" value="Genomic_DNA"/>
</dbReference>
<dbReference type="Gene3D" id="1.10.3210.10">
    <property type="entry name" value="Hypothetical protein af1432"/>
    <property type="match status" value="1"/>
</dbReference>
<feature type="domain" description="GGDEF" evidence="3">
    <location>
        <begin position="385"/>
        <end position="532"/>
    </location>
</feature>
<dbReference type="GO" id="GO:0000160">
    <property type="term" value="P:phosphorelay signal transduction system"/>
    <property type="evidence" value="ECO:0007669"/>
    <property type="project" value="InterPro"/>
</dbReference>
<sequence length="533" mass="59305">MQTENNLTNYIKDLSVLVNQSAINEGYDSLLKNKIKETCSFLATIIDNKDAYQEGHAQRKAAYAESLASYLGLNEAQQETVALAALLHDIGKLVVESELLLKPGILSAEELKTIKKHPLLSERILMSVGFPWDLLCAVRSHHECPKGSGYPDGLHGNEIPVEAKIIKIIDAFGAMTDNRPYRKALSINESIDELKKERGIGFDGDITDVFIKMIQEKGLNRIDDIIKSFPITPRKKILVVDDDPFICDVIGIGLEKENFDVFTASCGAEALRKAYYVLPNLIILDIMLPDMNGYEICKRLSMDPRTSGVPILVLTVRDISEEVIAFENGAVDFINKPFELSNLLAHINAHLKRFDQTMVLNPLTGLPGRTIIDAEIKKRLANVEKPFALMCIDINGLKAFNDFYGFLQGDKVITLVAEILTKCVETGFIGHNGGDDFVVLLTPEIIDMVCQKIVSLFDEKIQELYHPVDKERHKKEGIGLNVNPTLTISIGVTINNEKQSFKRPLDIFDAASEMMEHAKSLHGSGYYKKAEGG</sequence>
<evidence type="ECO:0000259" key="2">
    <source>
        <dbReference type="PROSITE" id="PS50110"/>
    </source>
</evidence>
<evidence type="ECO:0000259" key="4">
    <source>
        <dbReference type="PROSITE" id="PS51832"/>
    </source>
</evidence>